<keyword evidence="1" id="KW-0472">Membrane</keyword>
<dbReference type="AlphaFoldDB" id="N8W7B8"/>
<evidence type="ECO:0000256" key="1">
    <source>
        <dbReference type="SAM" id="Phobius"/>
    </source>
</evidence>
<dbReference type="EMBL" id="APPH01000020">
    <property type="protein sequence ID" value="ENV07912.1"/>
    <property type="molecule type" value="Genomic_DNA"/>
</dbReference>
<feature type="transmembrane region" description="Helical" evidence="1">
    <location>
        <begin position="258"/>
        <end position="277"/>
    </location>
</feature>
<evidence type="ECO:0000313" key="3">
    <source>
        <dbReference type="Proteomes" id="UP000013209"/>
    </source>
</evidence>
<gene>
    <name evidence="2" type="ORF">F966_03772</name>
</gene>
<dbReference type="STRING" id="1144672.F966_03772"/>
<proteinExistence type="predicted"/>
<evidence type="ECO:0000313" key="2">
    <source>
        <dbReference type="EMBL" id="ENV07912.1"/>
    </source>
</evidence>
<accession>N8W7B8</accession>
<dbReference type="eggNOG" id="ENOG5032ZC7">
    <property type="taxonomic scope" value="Bacteria"/>
</dbReference>
<dbReference type="HOGENOM" id="CLU_996157_0_0_6"/>
<dbReference type="RefSeq" id="WP_004807983.1">
    <property type="nucleotide sequence ID" value="NZ_KB849440.1"/>
</dbReference>
<reference evidence="2 3" key="1">
    <citation type="submission" date="2013-02" db="EMBL/GenBank/DDBJ databases">
        <title>The Genome Sequence of Acinetobacter sp. CIP 56.2.</title>
        <authorList>
            <consortium name="The Broad Institute Genome Sequencing Platform"/>
            <consortium name="The Broad Institute Genome Sequencing Center for Infectious Disease"/>
            <person name="Cerqueira G."/>
            <person name="Feldgarden M."/>
            <person name="Courvalin P."/>
            <person name="Perichon B."/>
            <person name="Grillot-Courvalin C."/>
            <person name="Clermont D."/>
            <person name="Rocha E."/>
            <person name="Yoon E.-J."/>
            <person name="Nemec A."/>
            <person name="Walker B."/>
            <person name="Young S.K."/>
            <person name="Zeng Q."/>
            <person name="Gargeya S."/>
            <person name="Fitzgerald M."/>
            <person name="Haas B."/>
            <person name="Abouelleil A."/>
            <person name="Alvarado L."/>
            <person name="Arachchi H.M."/>
            <person name="Berlin A.M."/>
            <person name="Chapman S.B."/>
            <person name="Dewar J."/>
            <person name="Goldberg J."/>
            <person name="Griggs A."/>
            <person name="Gujja S."/>
            <person name="Hansen M."/>
            <person name="Howarth C."/>
            <person name="Imamovic A."/>
            <person name="Larimer J."/>
            <person name="McCowan C."/>
            <person name="Murphy C."/>
            <person name="Neiman D."/>
            <person name="Pearson M."/>
            <person name="Priest M."/>
            <person name="Roberts A."/>
            <person name="Saif S."/>
            <person name="Shea T."/>
            <person name="Sisk P."/>
            <person name="Sykes S."/>
            <person name="Wortman J."/>
            <person name="Nusbaum C."/>
            <person name="Birren B."/>
        </authorList>
    </citation>
    <scope>NUCLEOTIDE SEQUENCE [LARGE SCALE GENOMIC DNA]</scope>
    <source>
        <strain evidence="2 3">CIP 56.2</strain>
    </source>
</reference>
<keyword evidence="1" id="KW-1133">Transmembrane helix</keyword>
<protein>
    <submittedName>
        <fullName evidence="2">Uncharacterized protein</fullName>
    </submittedName>
</protein>
<comment type="caution">
    <text evidence="2">The sequence shown here is derived from an EMBL/GenBank/DDBJ whole genome shotgun (WGS) entry which is preliminary data.</text>
</comment>
<organism evidence="2 3">
    <name type="scientific">Acinetobacter higginsii</name>
    <dbReference type="NCBI Taxonomy" id="70347"/>
    <lineage>
        <taxon>Bacteria</taxon>
        <taxon>Pseudomonadati</taxon>
        <taxon>Pseudomonadota</taxon>
        <taxon>Gammaproteobacteria</taxon>
        <taxon>Moraxellales</taxon>
        <taxon>Moraxellaceae</taxon>
        <taxon>Acinetobacter</taxon>
    </lineage>
</organism>
<sequence length="279" mass="32229">MQQVIENLNTAMLDDLDIKDLILKLPKPLRPYLQVAPSMWMYDDPLYSQIKAMPTLYTTGKIVWASLVQANRNLFEPEWISCAGEVVYDPLGKMQPVQLLEAAEQLFSLKGTTPNVLDQQNYAAHLTNEFTRVFNYPFPQSLATLPLKMSSMWFEYRHLPGGLLAMKVFPIIVSEQNPNYIMPLPSYFWPNNFFKDKWLELAARENGGGLYDVEKEVLNKITNKVYLEEILLQPKLPQIFEEQIPRESAVPSSSKIKLSWFFLPFLAVILLCLFIFLNK</sequence>
<dbReference type="PATRIC" id="fig|1144672.3.peg.3646"/>
<dbReference type="Proteomes" id="UP000013209">
    <property type="component" value="Unassembled WGS sequence"/>
</dbReference>
<name>N8W7B8_9GAMM</name>
<keyword evidence="1" id="KW-0812">Transmembrane</keyword>